<dbReference type="Gene3D" id="1.10.10.10">
    <property type="entry name" value="Winged helix-like DNA-binding domain superfamily/Winged helix DNA-binding domain"/>
    <property type="match status" value="2"/>
</dbReference>
<dbReference type="AlphaFoldDB" id="A0A6J6YMJ4"/>
<proteinExistence type="inferred from homology"/>
<protein>
    <submittedName>
        <fullName evidence="3">Unannotated protein</fullName>
    </submittedName>
</protein>
<gene>
    <name evidence="3" type="ORF">UFOPK3046_01050</name>
</gene>
<dbReference type="PANTHER" id="PTHR38768:SF1">
    <property type="entry name" value="UPF0502 PROTEIN YCEH"/>
    <property type="match status" value="1"/>
</dbReference>
<name>A0A6J6YMJ4_9ZZZZ</name>
<dbReference type="SUPFAM" id="SSF46785">
    <property type="entry name" value="Winged helix' DNA-binding domain"/>
    <property type="match status" value="2"/>
</dbReference>
<dbReference type="InterPro" id="IPR007432">
    <property type="entry name" value="DUF480"/>
</dbReference>
<dbReference type="HAMAP" id="MF_01584">
    <property type="entry name" value="UPF0502"/>
    <property type="match status" value="1"/>
</dbReference>
<evidence type="ECO:0000256" key="2">
    <source>
        <dbReference type="SAM" id="MobiDB-lite"/>
    </source>
</evidence>
<dbReference type="PANTHER" id="PTHR38768">
    <property type="entry name" value="UPF0502 PROTEIN YCEH"/>
    <property type="match status" value="1"/>
</dbReference>
<evidence type="ECO:0000313" key="3">
    <source>
        <dbReference type="EMBL" id="CAB4809464.1"/>
    </source>
</evidence>
<dbReference type="EMBL" id="CAFAAQ010000087">
    <property type="protein sequence ID" value="CAB4809464.1"/>
    <property type="molecule type" value="Genomic_DNA"/>
</dbReference>
<feature type="region of interest" description="Disordered" evidence="2">
    <location>
        <begin position="1"/>
        <end position="36"/>
    </location>
</feature>
<dbReference type="InterPro" id="IPR036388">
    <property type="entry name" value="WH-like_DNA-bd_sf"/>
</dbReference>
<keyword evidence="1" id="KW-0175">Coiled coil</keyword>
<sequence length="261" mass="28540">MTQMHAATKDSESDSEPAVSNEAEPAVSNEAEPVAQDALLTETEARVLGCLLEKERTTPADYPLTTNSLTRACSQTTSRNPVVAYQESTVDATLAALKDRGFVRFVHSQSNRSTKYRQAVEEAWDLSADQVAVLCVLLLRGAQTTQELKTRTERLFSFDSAEAVERSLISLASRQEAMTFKLDRAPGQKDQRWVQLLTGAPSAQTIAQAASSSSVSSVMQGQQQAQQLAQQQALEERVAAVEAELDRLRQLLEELVGPLET</sequence>
<feature type="coiled-coil region" evidence="1">
    <location>
        <begin position="224"/>
        <end position="251"/>
    </location>
</feature>
<organism evidence="3">
    <name type="scientific">freshwater metagenome</name>
    <dbReference type="NCBI Taxonomy" id="449393"/>
    <lineage>
        <taxon>unclassified sequences</taxon>
        <taxon>metagenomes</taxon>
        <taxon>ecological metagenomes</taxon>
    </lineage>
</organism>
<evidence type="ECO:0000256" key="1">
    <source>
        <dbReference type="SAM" id="Coils"/>
    </source>
</evidence>
<accession>A0A6J6YMJ4</accession>
<dbReference type="Pfam" id="PF04337">
    <property type="entry name" value="DUF480"/>
    <property type="match status" value="1"/>
</dbReference>
<dbReference type="InterPro" id="IPR036390">
    <property type="entry name" value="WH_DNA-bd_sf"/>
</dbReference>
<reference evidence="3" key="1">
    <citation type="submission" date="2020-05" db="EMBL/GenBank/DDBJ databases">
        <authorList>
            <person name="Chiriac C."/>
            <person name="Salcher M."/>
            <person name="Ghai R."/>
            <person name="Kavagutti S V."/>
        </authorList>
    </citation>
    <scope>NUCLEOTIDE SEQUENCE</scope>
</reference>